<evidence type="ECO:0000313" key="2">
    <source>
        <dbReference type="EMBL" id="CDF87591.1"/>
    </source>
</evidence>
<protein>
    <submittedName>
        <fullName evidence="2">BN860_09934g1_1</fullName>
    </submittedName>
</protein>
<feature type="region of interest" description="Disordered" evidence="1">
    <location>
        <begin position="115"/>
        <end position="370"/>
    </location>
</feature>
<feature type="compositionally biased region" description="Polar residues" evidence="1">
    <location>
        <begin position="194"/>
        <end position="211"/>
    </location>
</feature>
<evidence type="ECO:0000256" key="1">
    <source>
        <dbReference type="SAM" id="MobiDB-lite"/>
    </source>
</evidence>
<feature type="region of interest" description="Disordered" evidence="1">
    <location>
        <begin position="23"/>
        <end position="90"/>
    </location>
</feature>
<feature type="compositionally biased region" description="Acidic residues" evidence="1">
    <location>
        <begin position="341"/>
        <end position="350"/>
    </location>
</feature>
<dbReference type="OrthoDB" id="4067583at2759"/>
<feature type="compositionally biased region" description="Polar residues" evidence="1">
    <location>
        <begin position="228"/>
        <end position="241"/>
    </location>
</feature>
<dbReference type="AlphaFoldDB" id="A0A8J2T1W9"/>
<evidence type="ECO:0000313" key="3">
    <source>
        <dbReference type="Proteomes" id="UP000019375"/>
    </source>
</evidence>
<feature type="compositionally biased region" description="Polar residues" evidence="1">
    <location>
        <begin position="310"/>
        <end position="327"/>
    </location>
</feature>
<dbReference type="EMBL" id="HG316454">
    <property type="protein sequence ID" value="CDF87591.1"/>
    <property type="molecule type" value="Genomic_DNA"/>
</dbReference>
<dbReference type="Proteomes" id="UP000019375">
    <property type="component" value="Unassembled WGS sequence"/>
</dbReference>
<name>A0A8J2T1W9_ZYGB2</name>
<feature type="region of interest" description="Disordered" evidence="1">
    <location>
        <begin position="416"/>
        <end position="440"/>
    </location>
</feature>
<organism evidence="2 3">
    <name type="scientific">Zygosaccharomyces bailii (strain CLIB 213 / ATCC 58445 / CBS 680 / BCRC 21525 / NBRC 1098 / NCYC 1416 / NRRL Y-2227)</name>
    <dbReference type="NCBI Taxonomy" id="1333698"/>
    <lineage>
        <taxon>Eukaryota</taxon>
        <taxon>Fungi</taxon>
        <taxon>Dikarya</taxon>
        <taxon>Ascomycota</taxon>
        <taxon>Saccharomycotina</taxon>
        <taxon>Saccharomycetes</taxon>
        <taxon>Saccharomycetales</taxon>
        <taxon>Saccharomycetaceae</taxon>
        <taxon>Zygosaccharomyces</taxon>
    </lineage>
</organism>
<reference evidence="3" key="1">
    <citation type="journal article" date="2013" name="Genome Announc.">
        <title>Genome sequence of the food spoilage yeast Zygosaccharomyces bailii CLIB 213(T).</title>
        <authorList>
            <person name="Galeote V."/>
            <person name="Bigey F."/>
            <person name="Devillers H."/>
            <person name="Neuveglise C."/>
            <person name="Dequin S."/>
        </authorList>
    </citation>
    <scope>NUCLEOTIDE SEQUENCE [LARGE SCALE GENOMIC DNA]</scope>
    <source>
        <strain evidence="3">CLIB 213 / ATCC 58445 / CBS 680 / CCRC 21525 / NBRC 1098 / NCYC 1416 / NRRL Y-2227</strain>
    </source>
</reference>
<sequence length="517" mass="56576">MSLEDYASPSQVSVNTKRLSAMIDSLHGDQDDDEILRVRNPSPTSTPSRIHAPHAHTKTKSNQGSPTKLPRSPAGVVSLNSPDRDHRASMLSSYSGVVQEGVGICVVRNVSGVLKKGSQPKLPTFPSEETLHASRKPTDANGSEEVILKSVADITSRRGPSSGSKFDSRKSSGGPQQGSLKLLSVDNNKKPIALSSSIGSGNMASESGSSTHKIDLSTVERQKVDRISTPQVDSDTDSIATSIIPEVATTKRNDKGIPPIRSETTNYNPAIPPRSRNRPTSRILIQDDEDHEPEQNSSESNNLKIPDSPTRGSSVTNKSDTYYSASSFDVEGNRVDVDLTVQDEEEEDPVDAYLSRPLPTVPQPAEVHRDSTIKREQGREPEVVTTLASSSMQDHSYESDEQYEYIDESGRVIESTVSPKSSCSRHTKGRRNTSKKKKQQELRQFDVDTLSQLLNVTKGTLIGAEFANLGMKIEEKRALERLVDSLSRLTADMVLDPDRYEEGLKRLNKATKALEGF</sequence>
<proteinExistence type="predicted"/>
<accession>A0A8J2T1W9</accession>
<feature type="compositionally biased region" description="Basic and acidic residues" evidence="1">
    <location>
        <begin position="129"/>
        <end position="138"/>
    </location>
</feature>
<feature type="compositionally biased region" description="Basic and acidic residues" evidence="1">
    <location>
        <begin position="212"/>
        <end position="226"/>
    </location>
</feature>
<gene>
    <name evidence="2" type="ORF">BN860_09934g</name>
</gene>
<feature type="compositionally biased region" description="Basic residues" evidence="1">
    <location>
        <begin position="423"/>
        <end position="438"/>
    </location>
</feature>
<keyword evidence="3" id="KW-1185">Reference proteome</keyword>